<organism evidence="3 4">
    <name type="scientific">Desulforamulus ferrireducens</name>
    <dbReference type="NCBI Taxonomy" id="1833852"/>
    <lineage>
        <taxon>Bacteria</taxon>
        <taxon>Bacillati</taxon>
        <taxon>Bacillota</taxon>
        <taxon>Clostridia</taxon>
        <taxon>Eubacteriales</taxon>
        <taxon>Peptococcaceae</taxon>
        <taxon>Desulforamulus</taxon>
    </lineage>
</organism>
<evidence type="ECO:0000313" key="4">
    <source>
        <dbReference type="Proteomes" id="UP000189464"/>
    </source>
</evidence>
<dbReference type="Proteomes" id="UP000189464">
    <property type="component" value="Chromosome"/>
</dbReference>
<accession>A0A1S6J0U7</accession>
<evidence type="ECO:0000256" key="1">
    <source>
        <dbReference type="RuleBase" id="RU003513"/>
    </source>
</evidence>
<dbReference type="GO" id="GO:0016853">
    <property type="term" value="F:isomerase activity"/>
    <property type="evidence" value="ECO:0007669"/>
    <property type="project" value="UniProtKB-KW"/>
</dbReference>
<reference evidence="3 4" key="1">
    <citation type="journal article" date="2016" name="Int. J. Syst. Evol. Microbiol.">
        <title>Desulfotomaculum ferrireducens sp. nov., a moderately thermophilic sulfate-reducing and dissimilatory Fe(III)-reducing bacterium isolated from compost.</title>
        <authorList>
            <person name="Yang G."/>
            <person name="Guo J."/>
            <person name="Zhuang L."/>
            <person name="Yuan Y."/>
            <person name="Zhou S."/>
        </authorList>
    </citation>
    <scope>NUCLEOTIDE SEQUENCE [LARGE SCALE GENOMIC DNA]</scope>
    <source>
        <strain evidence="3 4">GSS09</strain>
    </source>
</reference>
<evidence type="ECO:0000313" key="3">
    <source>
        <dbReference type="EMBL" id="AQS60649.1"/>
    </source>
</evidence>
<dbReference type="PANTHER" id="PTHR43174">
    <property type="entry name" value="UDP-N-ACETYLGLUCOSAMINE 2-EPIMERASE"/>
    <property type="match status" value="1"/>
</dbReference>
<sequence>MAPVSAEISKRGYKEYIIHTGQHFDDNMSKVFFDELNIPQPNLSLSLGTGSHGKMTALMLMELEIILQEKKPSGVIIYGDTNSTLAAALAAVKLHIPIAHVEAGPRIYDINTPEEINRIVADHAAKLRFCPDIVSVQNLAKENILNGVYFTGDVMFDSYLIFSKVAREKSTIINSLNLNTNEYALLTIHRPNNTDTEDALKRVIKVLENAKMKIVFPVHPRTEAAFKRHGLWESLKAINHAKVIPAVGYLDILELINNAKIVLTDSGGLQKEAFFAGKPVLVLFHTTPWPQIQSCGWQKCCWDNNGIDVNRVIELISSYMPTNRRPNLFGDGNAASKIVDLLENHGWFK</sequence>
<comment type="similarity">
    <text evidence="1">Belongs to the UDP-N-acetylglucosamine 2-epimerase family.</text>
</comment>
<feature type="domain" description="UDP-N-acetylglucosamine 2-epimerase" evidence="2">
    <location>
        <begin position="10"/>
        <end position="343"/>
    </location>
</feature>
<dbReference type="Gene3D" id="3.40.50.2000">
    <property type="entry name" value="Glycogen Phosphorylase B"/>
    <property type="match status" value="2"/>
</dbReference>
<dbReference type="KEGG" id="dfg:B0537_15540"/>
<dbReference type="STRING" id="1833852.B0537_15540"/>
<proteinExistence type="inferred from homology"/>
<dbReference type="InterPro" id="IPR029767">
    <property type="entry name" value="WecB-like"/>
</dbReference>
<dbReference type="Pfam" id="PF02350">
    <property type="entry name" value="Epimerase_2"/>
    <property type="match status" value="1"/>
</dbReference>
<dbReference type="AlphaFoldDB" id="A0A1S6J0U7"/>
<keyword evidence="4" id="KW-1185">Reference proteome</keyword>
<keyword evidence="1" id="KW-0413">Isomerase</keyword>
<gene>
    <name evidence="3" type="ORF">B0537_15540</name>
</gene>
<dbReference type="InterPro" id="IPR003331">
    <property type="entry name" value="UDP_GlcNAc_Epimerase_2_dom"/>
</dbReference>
<dbReference type="SUPFAM" id="SSF53756">
    <property type="entry name" value="UDP-Glycosyltransferase/glycogen phosphorylase"/>
    <property type="match status" value="1"/>
</dbReference>
<dbReference type="NCBIfam" id="TIGR00236">
    <property type="entry name" value="wecB"/>
    <property type="match status" value="1"/>
</dbReference>
<dbReference type="PANTHER" id="PTHR43174:SF1">
    <property type="entry name" value="UDP-N-ACETYLGLUCOSAMINE 2-EPIMERASE"/>
    <property type="match status" value="1"/>
</dbReference>
<dbReference type="EMBL" id="CP019698">
    <property type="protein sequence ID" value="AQS60649.1"/>
    <property type="molecule type" value="Genomic_DNA"/>
</dbReference>
<dbReference type="CDD" id="cd03786">
    <property type="entry name" value="GTB_UDP-GlcNAc_2-Epimerase"/>
    <property type="match status" value="1"/>
</dbReference>
<name>A0A1S6J0U7_9FIRM</name>
<evidence type="ECO:0000259" key="2">
    <source>
        <dbReference type="Pfam" id="PF02350"/>
    </source>
</evidence>
<protein>
    <submittedName>
        <fullName evidence="3">UDP-N-acetylglucosamine 2-epimerase (Non-hydrolyzing)</fullName>
    </submittedName>
</protein>